<keyword evidence="2 11" id="KW-0813">Transport</keyword>
<keyword evidence="10 11" id="KW-0998">Cell outer membrane</keyword>
<dbReference type="RefSeq" id="WP_249847120.1">
    <property type="nucleotide sequence ID" value="NZ_JAMGBD010000001.1"/>
</dbReference>
<keyword evidence="6" id="KW-0408">Iron</keyword>
<dbReference type="InterPro" id="IPR012910">
    <property type="entry name" value="Plug_dom"/>
</dbReference>
<evidence type="ECO:0000256" key="6">
    <source>
        <dbReference type="ARBA" id="ARBA00023004"/>
    </source>
</evidence>
<evidence type="ECO:0000256" key="11">
    <source>
        <dbReference type="PROSITE-ProRule" id="PRU01360"/>
    </source>
</evidence>
<dbReference type="InterPro" id="IPR000531">
    <property type="entry name" value="Beta-barrel_TonB"/>
</dbReference>
<evidence type="ECO:0000256" key="1">
    <source>
        <dbReference type="ARBA" id="ARBA00004571"/>
    </source>
</evidence>
<dbReference type="EMBL" id="JAMGBD010000001">
    <property type="protein sequence ID" value="MCL6683179.1"/>
    <property type="molecule type" value="Genomic_DNA"/>
</dbReference>
<evidence type="ECO:0000313" key="17">
    <source>
        <dbReference type="EMBL" id="MCL6683179.1"/>
    </source>
</evidence>
<evidence type="ECO:0000256" key="7">
    <source>
        <dbReference type="ARBA" id="ARBA00023065"/>
    </source>
</evidence>
<evidence type="ECO:0000256" key="14">
    <source>
        <dbReference type="SAM" id="SignalP"/>
    </source>
</evidence>
<keyword evidence="5 11" id="KW-0812">Transmembrane</keyword>
<feature type="domain" description="TonB-dependent receptor plug" evidence="16">
    <location>
        <begin position="52"/>
        <end position="158"/>
    </location>
</feature>
<keyword evidence="7" id="KW-0406">Ion transport</keyword>
<comment type="caution">
    <text evidence="17">The sequence shown here is derived from an EMBL/GenBank/DDBJ whole genome shotgun (WGS) entry which is preliminary data.</text>
</comment>
<keyword evidence="9 11" id="KW-0472">Membrane</keyword>
<keyword evidence="3 11" id="KW-1134">Transmembrane beta strand</keyword>
<evidence type="ECO:0000256" key="13">
    <source>
        <dbReference type="RuleBase" id="RU003357"/>
    </source>
</evidence>
<feature type="domain" description="TonB-dependent receptor-like beta-barrel" evidence="15">
    <location>
        <begin position="276"/>
        <end position="723"/>
    </location>
</feature>
<accession>A0ABT0RKK6</accession>
<evidence type="ECO:0000256" key="10">
    <source>
        <dbReference type="ARBA" id="ARBA00023237"/>
    </source>
</evidence>
<feature type="signal peptide" evidence="14">
    <location>
        <begin position="1"/>
        <end position="17"/>
    </location>
</feature>
<proteinExistence type="inferred from homology"/>
<dbReference type="InterPro" id="IPR039426">
    <property type="entry name" value="TonB-dep_rcpt-like"/>
</dbReference>
<dbReference type="Gene3D" id="2.40.170.20">
    <property type="entry name" value="TonB-dependent receptor, beta-barrel domain"/>
    <property type="match status" value="1"/>
</dbReference>
<dbReference type="PANTHER" id="PTHR32552">
    <property type="entry name" value="FERRICHROME IRON RECEPTOR-RELATED"/>
    <property type="match status" value="1"/>
</dbReference>
<feature type="chain" id="PRO_5046036067" evidence="14">
    <location>
        <begin position="18"/>
        <end position="753"/>
    </location>
</feature>
<dbReference type="InterPro" id="IPR010916">
    <property type="entry name" value="TonB_box_CS"/>
</dbReference>
<evidence type="ECO:0000256" key="5">
    <source>
        <dbReference type="ARBA" id="ARBA00022692"/>
    </source>
</evidence>
<dbReference type="Pfam" id="PF00593">
    <property type="entry name" value="TonB_dep_Rec_b-barrel"/>
    <property type="match status" value="1"/>
</dbReference>
<comment type="subcellular location">
    <subcellularLocation>
        <location evidence="1 11">Cell outer membrane</location>
        <topology evidence="1 11">Multi-pass membrane protein</topology>
    </subcellularLocation>
</comment>
<dbReference type="PANTHER" id="PTHR32552:SF81">
    <property type="entry name" value="TONB-DEPENDENT OUTER MEMBRANE RECEPTOR"/>
    <property type="match status" value="1"/>
</dbReference>
<keyword evidence="18" id="KW-1185">Reference proteome</keyword>
<evidence type="ECO:0000259" key="15">
    <source>
        <dbReference type="Pfam" id="PF00593"/>
    </source>
</evidence>
<keyword evidence="8 12" id="KW-0798">TonB box</keyword>
<evidence type="ECO:0000256" key="12">
    <source>
        <dbReference type="PROSITE-ProRule" id="PRU10143"/>
    </source>
</evidence>
<dbReference type="PROSITE" id="PS00430">
    <property type="entry name" value="TONB_DEPENDENT_REC_1"/>
    <property type="match status" value="1"/>
</dbReference>
<sequence>MSAVSVVALSISAQAMAQSGTETAAVQDTEAGANDDQGETLIVTAQRRRENLMRTAVSGSVLSGDELTRKGVANVDQLQFAAPSMTVNNFGQGNDFNIRGIGKAEHNTQTTTGVITYRDGAPSFPGYFTQEPYFDVDNIQILRGPQGTVVGQNSTGGAVFVNTKDPVIGHFGGYAQASLGNYHDLGMQAAVNVPISDSFAARVALFTEHRNSFYDITGPFGSDYNFNKGDQHLYAGRLSLLFRPTDALTIVSKTDIDYLNMGAYPADVYTNRFENLPYGSSTPNPGHTDLFDLHLNAPQAARDKFFREVLRAEYETSSGIRLRSVSAFAKGNIMYKADLDGTASDAPHPLDPGGLARNWTFFDDVDERQISQEFNVISPDDQRFTWLAGAFGVWNKYDFKKPYKLGWNVCYPFDIGACKYLLQGINQTRSLALFGEVGYKITPNLKLEVGGRYTWSRTENDVDVLFYTLPVVDDESERFKNFSYKVSLGWDINPNHFLYAFVATGFRPGGLNVPLPSIYGITAAPFDSEKVQSFEAGWKGQFADGKIRATVNGFYNNYKDFQVGIGYPQFPIAAVEVNVPDTTKIYGAEAEISAHLDRLSLSAGFNILHSELGEFYAVDPRTVTVVGCDPQNGPESSTCIDLSGRRQTYAPNFTFNASASYEIPLGQSDTLTPTINYGHIGSQWATLFQRKDLGDLLEARKIVNAEIAWNHGSWTVTAYGTNLTDQHYVAALNSNLDFAGAPRQYGIKVNKQF</sequence>
<organism evidence="17 18">
    <name type="scientific">Sphingomonas alba</name>
    <dbReference type="NCBI Taxonomy" id="2908208"/>
    <lineage>
        <taxon>Bacteria</taxon>
        <taxon>Pseudomonadati</taxon>
        <taxon>Pseudomonadota</taxon>
        <taxon>Alphaproteobacteria</taxon>
        <taxon>Sphingomonadales</taxon>
        <taxon>Sphingomonadaceae</taxon>
        <taxon>Sphingomonas</taxon>
    </lineage>
</organism>
<keyword evidence="4" id="KW-0410">Iron transport</keyword>
<dbReference type="InterPro" id="IPR036942">
    <property type="entry name" value="Beta-barrel_TonB_sf"/>
</dbReference>
<evidence type="ECO:0000256" key="4">
    <source>
        <dbReference type="ARBA" id="ARBA00022496"/>
    </source>
</evidence>
<evidence type="ECO:0000256" key="8">
    <source>
        <dbReference type="ARBA" id="ARBA00023077"/>
    </source>
</evidence>
<dbReference type="Proteomes" id="UP001165363">
    <property type="component" value="Unassembled WGS sequence"/>
</dbReference>
<evidence type="ECO:0000259" key="16">
    <source>
        <dbReference type="Pfam" id="PF07715"/>
    </source>
</evidence>
<dbReference type="SUPFAM" id="SSF56935">
    <property type="entry name" value="Porins"/>
    <property type="match status" value="1"/>
</dbReference>
<evidence type="ECO:0000256" key="2">
    <source>
        <dbReference type="ARBA" id="ARBA00022448"/>
    </source>
</evidence>
<feature type="short sequence motif" description="TonB box" evidence="12">
    <location>
        <begin position="40"/>
        <end position="46"/>
    </location>
</feature>
<protein>
    <submittedName>
        <fullName evidence="17">TonB-dependent receptor</fullName>
    </submittedName>
</protein>
<name>A0ABT0RKK6_9SPHN</name>
<gene>
    <name evidence="17" type="ORF">LZ536_04570</name>
</gene>
<comment type="similarity">
    <text evidence="11 13">Belongs to the TonB-dependent receptor family.</text>
</comment>
<dbReference type="Pfam" id="PF07715">
    <property type="entry name" value="Plug"/>
    <property type="match status" value="1"/>
</dbReference>
<dbReference type="PROSITE" id="PS52016">
    <property type="entry name" value="TONB_DEPENDENT_REC_3"/>
    <property type="match status" value="1"/>
</dbReference>
<reference evidence="17" key="1">
    <citation type="submission" date="2022-05" db="EMBL/GenBank/DDBJ databases">
        <authorList>
            <person name="Jo J.-H."/>
            <person name="Im W.-T."/>
        </authorList>
    </citation>
    <scope>NUCLEOTIDE SEQUENCE</scope>
    <source>
        <strain evidence="17">SE158</strain>
    </source>
</reference>
<keyword evidence="14" id="KW-0732">Signal</keyword>
<evidence type="ECO:0000313" key="18">
    <source>
        <dbReference type="Proteomes" id="UP001165363"/>
    </source>
</evidence>
<evidence type="ECO:0000256" key="9">
    <source>
        <dbReference type="ARBA" id="ARBA00023136"/>
    </source>
</evidence>
<keyword evidence="17" id="KW-0675">Receptor</keyword>
<evidence type="ECO:0000256" key="3">
    <source>
        <dbReference type="ARBA" id="ARBA00022452"/>
    </source>
</evidence>